<reference evidence="2" key="2">
    <citation type="journal article" date="2015" name="Data Brief">
        <title>Shoot transcriptome of the giant reed, Arundo donax.</title>
        <authorList>
            <person name="Barrero R.A."/>
            <person name="Guerrero F.D."/>
            <person name="Moolhuijzen P."/>
            <person name="Goolsby J.A."/>
            <person name="Tidwell J."/>
            <person name="Bellgard S.E."/>
            <person name="Bellgard M.I."/>
        </authorList>
    </citation>
    <scope>NUCLEOTIDE SEQUENCE</scope>
    <source>
        <tissue evidence="2">Shoot tissue taken approximately 20 cm above the soil surface</tissue>
    </source>
</reference>
<sequence>MGPRRRGHWTRLLASGRTSGPSTSWERRWEGATSGIPAPPS</sequence>
<evidence type="ECO:0000313" key="2">
    <source>
        <dbReference type="EMBL" id="JAD92510.1"/>
    </source>
</evidence>
<proteinExistence type="predicted"/>
<organism evidence="2">
    <name type="scientific">Arundo donax</name>
    <name type="common">Giant reed</name>
    <name type="synonym">Donax arundinaceus</name>
    <dbReference type="NCBI Taxonomy" id="35708"/>
    <lineage>
        <taxon>Eukaryota</taxon>
        <taxon>Viridiplantae</taxon>
        <taxon>Streptophyta</taxon>
        <taxon>Embryophyta</taxon>
        <taxon>Tracheophyta</taxon>
        <taxon>Spermatophyta</taxon>
        <taxon>Magnoliopsida</taxon>
        <taxon>Liliopsida</taxon>
        <taxon>Poales</taxon>
        <taxon>Poaceae</taxon>
        <taxon>PACMAD clade</taxon>
        <taxon>Arundinoideae</taxon>
        <taxon>Arundineae</taxon>
        <taxon>Arundo</taxon>
    </lineage>
</organism>
<name>A0A0A9E3M3_ARUDO</name>
<dbReference type="AlphaFoldDB" id="A0A0A9E3M3"/>
<accession>A0A0A9E3M3</accession>
<feature type="region of interest" description="Disordered" evidence="1">
    <location>
        <begin position="1"/>
        <end position="41"/>
    </location>
</feature>
<dbReference type="EMBL" id="GBRH01205385">
    <property type="protein sequence ID" value="JAD92510.1"/>
    <property type="molecule type" value="Transcribed_RNA"/>
</dbReference>
<evidence type="ECO:0000256" key="1">
    <source>
        <dbReference type="SAM" id="MobiDB-lite"/>
    </source>
</evidence>
<reference evidence="2" key="1">
    <citation type="submission" date="2014-09" db="EMBL/GenBank/DDBJ databases">
        <authorList>
            <person name="Magalhaes I.L.F."/>
            <person name="Oliveira U."/>
            <person name="Santos F.R."/>
            <person name="Vidigal T.H.D.A."/>
            <person name="Brescovit A.D."/>
            <person name="Santos A.J."/>
        </authorList>
    </citation>
    <scope>NUCLEOTIDE SEQUENCE</scope>
    <source>
        <tissue evidence="2">Shoot tissue taken approximately 20 cm above the soil surface</tissue>
    </source>
</reference>
<protein>
    <submittedName>
        <fullName evidence="2">Cdpk1</fullName>
    </submittedName>
</protein>